<accession>A0ABD2X8A4</accession>
<proteinExistence type="predicted"/>
<keyword evidence="2" id="KW-1185">Reference proteome</keyword>
<dbReference type="Proteomes" id="UP001627154">
    <property type="component" value="Unassembled WGS sequence"/>
</dbReference>
<evidence type="ECO:0008006" key="3">
    <source>
        <dbReference type="Google" id="ProtNLM"/>
    </source>
</evidence>
<evidence type="ECO:0000313" key="1">
    <source>
        <dbReference type="EMBL" id="KAL3401193.1"/>
    </source>
</evidence>
<organism evidence="1 2">
    <name type="scientific">Trichogramma kaykai</name>
    <dbReference type="NCBI Taxonomy" id="54128"/>
    <lineage>
        <taxon>Eukaryota</taxon>
        <taxon>Metazoa</taxon>
        <taxon>Ecdysozoa</taxon>
        <taxon>Arthropoda</taxon>
        <taxon>Hexapoda</taxon>
        <taxon>Insecta</taxon>
        <taxon>Pterygota</taxon>
        <taxon>Neoptera</taxon>
        <taxon>Endopterygota</taxon>
        <taxon>Hymenoptera</taxon>
        <taxon>Apocrita</taxon>
        <taxon>Proctotrupomorpha</taxon>
        <taxon>Chalcidoidea</taxon>
        <taxon>Trichogrammatidae</taxon>
        <taxon>Trichogramma</taxon>
    </lineage>
</organism>
<name>A0ABD2X8A4_9HYME</name>
<reference evidence="1 2" key="1">
    <citation type="journal article" date="2024" name="bioRxiv">
        <title>A reference genome for Trichogramma kaykai: A tiny desert-dwelling parasitoid wasp with competing sex-ratio distorters.</title>
        <authorList>
            <person name="Culotta J."/>
            <person name="Lindsey A.R."/>
        </authorList>
    </citation>
    <scope>NUCLEOTIDE SEQUENCE [LARGE SCALE GENOMIC DNA]</scope>
    <source>
        <strain evidence="1 2">KSX58</strain>
    </source>
</reference>
<dbReference type="SUPFAM" id="SSF56672">
    <property type="entry name" value="DNA/RNA polymerases"/>
    <property type="match status" value="1"/>
</dbReference>
<dbReference type="GO" id="GO:0071897">
    <property type="term" value="P:DNA biosynthetic process"/>
    <property type="evidence" value="ECO:0007669"/>
    <property type="project" value="UniProtKB-ARBA"/>
</dbReference>
<evidence type="ECO:0000313" key="2">
    <source>
        <dbReference type="Proteomes" id="UP001627154"/>
    </source>
</evidence>
<sequence>MMFRQILVQPVHTHLQRILWSPSPSVPAKHYALLTVTYGTASAPYLSLRTLKQLCIDESQNLPEAVRAVNEELYVDDFLSGADDLNTARARRDQFIHLLRAGGFVLKKWVANDPTLLDEIPPEDRLRPTFL</sequence>
<comment type="caution">
    <text evidence="1">The sequence shown here is derived from an EMBL/GenBank/DDBJ whole genome shotgun (WGS) entry which is preliminary data.</text>
</comment>
<gene>
    <name evidence="1" type="ORF">TKK_005798</name>
</gene>
<dbReference type="AlphaFoldDB" id="A0ABD2X8A4"/>
<dbReference type="InterPro" id="IPR043502">
    <property type="entry name" value="DNA/RNA_pol_sf"/>
</dbReference>
<dbReference type="PANTHER" id="PTHR47331">
    <property type="entry name" value="PHD-TYPE DOMAIN-CONTAINING PROTEIN"/>
    <property type="match status" value="1"/>
</dbReference>
<dbReference type="EMBL" id="JBJJXI010000049">
    <property type="protein sequence ID" value="KAL3401193.1"/>
    <property type="molecule type" value="Genomic_DNA"/>
</dbReference>
<protein>
    <recommendedName>
        <fullName evidence="3">Reverse transcriptase domain-containing protein</fullName>
    </recommendedName>
</protein>